<accession>A0ABV9YRI6</accession>
<proteinExistence type="predicted"/>
<sequence length="412" mass="42761">MTEREHDVVLYGATSFVGALTADYLARHAPTGTRIALAGRSREKLERTRATLPAPGSDWPLIVADSTDRAALDAMAASTTAIATTVGPYAKYGLPLAEACAAAGTHYADLTGEVTFTREAIDATDAVAQGTGARIVHSCGYDSVPSDLGVLLLHSRVQADAEGELTDVTTVARVRGGVSGGTIDSMRGLADTVKAERSTMKLLRDPYSLSPDRGGEPDTRQPSDSPAPHRLDGGWLDGRWAAPFVMASYNTRIVRRSNAVAGYSYGKGLRYGEVMATGSGPVGALTAGAVTAGLGGMLAGFATPGVRTLLDRVLPKPGEGPSAETRAKGWFRHDVDAVTTTGARYTARVSGSGDPGYAATAVMLGESVLCLALDGDRLPERAGSLTPATAMGPALVERLRTAGHVYEVSRAS</sequence>
<dbReference type="InterPro" id="IPR051276">
    <property type="entry name" value="Saccharopine_DH-like_oxidrdct"/>
</dbReference>
<dbReference type="PANTHER" id="PTHR12286">
    <property type="entry name" value="SACCHAROPINE DEHYDROGENASE-LIKE OXIDOREDUCTASE"/>
    <property type="match status" value="1"/>
</dbReference>
<dbReference type="PANTHER" id="PTHR12286:SF5">
    <property type="entry name" value="SACCHAROPINE DEHYDROGENASE-LIKE OXIDOREDUCTASE"/>
    <property type="match status" value="1"/>
</dbReference>
<name>A0ABV9YRI6_9PSEU</name>
<organism evidence="3 4">
    <name type="scientific">Actinomycetospora atypica</name>
    <dbReference type="NCBI Taxonomy" id="1290095"/>
    <lineage>
        <taxon>Bacteria</taxon>
        <taxon>Bacillati</taxon>
        <taxon>Actinomycetota</taxon>
        <taxon>Actinomycetes</taxon>
        <taxon>Pseudonocardiales</taxon>
        <taxon>Pseudonocardiaceae</taxon>
        <taxon>Actinomycetospora</taxon>
    </lineage>
</organism>
<dbReference type="InterPro" id="IPR036291">
    <property type="entry name" value="NAD(P)-bd_dom_sf"/>
</dbReference>
<gene>
    <name evidence="3" type="ORF">ACFPBZ_21250</name>
</gene>
<evidence type="ECO:0000256" key="1">
    <source>
        <dbReference type="SAM" id="MobiDB-lite"/>
    </source>
</evidence>
<reference evidence="4" key="1">
    <citation type="journal article" date="2019" name="Int. J. Syst. Evol. Microbiol.">
        <title>The Global Catalogue of Microorganisms (GCM) 10K type strain sequencing project: providing services to taxonomists for standard genome sequencing and annotation.</title>
        <authorList>
            <consortium name="The Broad Institute Genomics Platform"/>
            <consortium name="The Broad Institute Genome Sequencing Center for Infectious Disease"/>
            <person name="Wu L."/>
            <person name="Ma J."/>
        </authorList>
    </citation>
    <scope>NUCLEOTIDE SEQUENCE [LARGE SCALE GENOMIC DNA]</scope>
    <source>
        <strain evidence="4">CGMCC 4.7093</strain>
    </source>
</reference>
<evidence type="ECO:0000259" key="2">
    <source>
        <dbReference type="Pfam" id="PF03435"/>
    </source>
</evidence>
<feature type="compositionally biased region" description="Basic and acidic residues" evidence="1">
    <location>
        <begin position="213"/>
        <end position="231"/>
    </location>
</feature>
<dbReference type="RefSeq" id="WP_378038104.1">
    <property type="nucleotide sequence ID" value="NZ_JBHSIV010000026.1"/>
</dbReference>
<dbReference type="EMBL" id="JBHSIV010000026">
    <property type="protein sequence ID" value="MFC5064764.1"/>
    <property type="molecule type" value="Genomic_DNA"/>
</dbReference>
<dbReference type="InterPro" id="IPR005097">
    <property type="entry name" value="Sacchrp_dh_NADP-bd"/>
</dbReference>
<keyword evidence="4" id="KW-1185">Reference proteome</keyword>
<feature type="domain" description="Saccharopine dehydrogenase NADP binding" evidence="2">
    <location>
        <begin position="8"/>
        <end position="120"/>
    </location>
</feature>
<protein>
    <submittedName>
        <fullName evidence="3">Saccharopine dehydrogenase family protein</fullName>
    </submittedName>
</protein>
<evidence type="ECO:0000313" key="4">
    <source>
        <dbReference type="Proteomes" id="UP001595947"/>
    </source>
</evidence>
<dbReference type="Gene3D" id="3.40.50.720">
    <property type="entry name" value="NAD(P)-binding Rossmann-like Domain"/>
    <property type="match status" value="1"/>
</dbReference>
<feature type="region of interest" description="Disordered" evidence="1">
    <location>
        <begin position="204"/>
        <end position="231"/>
    </location>
</feature>
<dbReference type="Pfam" id="PF03435">
    <property type="entry name" value="Sacchrp_dh_NADP"/>
    <property type="match status" value="1"/>
</dbReference>
<dbReference type="SUPFAM" id="SSF51735">
    <property type="entry name" value="NAD(P)-binding Rossmann-fold domains"/>
    <property type="match status" value="1"/>
</dbReference>
<evidence type="ECO:0000313" key="3">
    <source>
        <dbReference type="EMBL" id="MFC5064764.1"/>
    </source>
</evidence>
<comment type="caution">
    <text evidence="3">The sequence shown here is derived from an EMBL/GenBank/DDBJ whole genome shotgun (WGS) entry which is preliminary data.</text>
</comment>
<dbReference type="Proteomes" id="UP001595947">
    <property type="component" value="Unassembled WGS sequence"/>
</dbReference>